<dbReference type="InterPro" id="IPR027954">
    <property type="entry name" value="Transcobalamin-like_C"/>
</dbReference>
<protein>
    <recommendedName>
        <fullName evidence="2">Transcobalamin-like C-terminal domain-containing protein</fullName>
    </recommendedName>
</protein>
<evidence type="ECO:0000313" key="3">
    <source>
        <dbReference type="EMBL" id="TSC94281.1"/>
    </source>
</evidence>
<evidence type="ECO:0000259" key="2">
    <source>
        <dbReference type="Pfam" id="PF14478"/>
    </source>
</evidence>
<proteinExistence type="predicted"/>
<gene>
    <name evidence="3" type="ORF">Athens101428_380</name>
</gene>
<accession>A0A554LN25</accession>
<dbReference type="Gene3D" id="2.170.130.30">
    <property type="match status" value="1"/>
</dbReference>
<reference evidence="3 4" key="1">
    <citation type="submission" date="2017-07" db="EMBL/GenBank/DDBJ databases">
        <title>Mechanisms for carbon and nitrogen cycling indicate functional differentiation within the Candidate Phyla Radiation.</title>
        <authorList>
            <person name="Danczak R.E."/>
            <person name="Johnston M.D."/>
            <person name="Kenah C."/>
            <person name="Slattery M."/>
            <person name="Wrighton K.C."/>
            <person name="Wilkins M.J."/>
        </authorList>
    </citation>
    <scope>NUCLEOTIDE SEQUENCE [LARGE SCALE GENOMIC DNA]</scope>
    <source>
        <strain evidence="3">Athens1014_28</strain>
    </source>
</reference>
<sequence>MKKIFKSLIFPAISLLVVAIIYAGLSIANLNNQTKVLQEQNQKIIFDTNNLSDKFNQLQSEIGQTKTLISQSEKINSDLKKELATAKQEIAALQGRENDDQPQADTAPEPVIITKTVTQTINQQVEANRATVIIENVGSFSIDLQATDNAFSVLERASIENHFALTYDTYGFGVFITGIGGITPIGNQYWAFYYNGTYSNVGASDQPIKKGDTTVWQLASF</sequence>
<organism evidence="3 4">
    <name type="scientific">Candidatus Berkelbacteria bacterium Athens1014_28</name>
    <dbReference type="NCBI Taxonomy" id="2017145"/>
    <lineage>
        <taxon>Bacteria</taxon>
        <taxon>Candidatus Berkelbacteria</taxon>
    </lineage>
</organism>
<evidence type="ECO:0000313" key="4">
    <source>
        <dbReference type="Proteomes" id="UP000316495"/>
    </source>
</evidence>
<comment type="caution">
    <text evidence="3">The sequence shown here is derived from an EMBL/GenBank/DDBJ whole genome shotgun (WGS) entry which is preliminary data.</text>
</comment>
<evidence type="ECO:0000256" key="1">
    <source>
        <dbReference type="SAM" id="Coils"/>
    </source>
</evidence>
<dbReference type="Pfam" id="PF14478">
    <property type="entry name" value="DUF4430"/>
    <property type="match status" value="1"/>
</dbReference>
<keyword evidence="1" id="KW-0175">Coiled coil</keyword>
<dbReference type="AlphaFoldDB" id="A0A554LN25"/>
<dbReference type="EMBL" id="VMGN01000017">
    <property type="protein sequence ID" value="TSC94281.1"/>
    <property type="molecule type" value="Genomic_DNA"/>
</dbReference>
<dbReference type="Proteomes" id="UP000316495">
    <property type="component" value="Unassembled WGS sequence"/>
</dbReference>
<feature type="coiled-coil region" evidence="1">
    <location>
        <begin position="69"/>
        <end position="96"/>
    </location>
</feature>
<name>A0A554LN25_9BACT</name>
<feature type="domain" description="Transcobalamin-like C-terminal" evidence="2">
    <location>
        <begin position="162"/>
        <end position="218"/>
    </location>
</feature>